<dbReference type="Proteomes" id="UP000286976">
    <property type="component" value="Unassembled WGS sequence"/>
</dbReference>
<feature type="domain" description="Quinolinate phosphoribosyl transferase C-terminal" evidence="14">
    <location>
        <begin position="117"/>
        <end position="280"/>
    </location>
</feature>
<dbReference type="InterPro" id="IPR004393">
    <property type="entry name" value="NadC"/>
</dbReference>
<protein>
    <recommendedName>
        <fullName evidence="11">Probable nicotinate-nucleotide pyrophosphorylase [carboxylating]</fullName>
        <ecNumber evidence="5">2.4.2.19</ecNumber>
    </recommendedName>
    <alternativeName>
        <fullName evidence="9">Quinolinate phosphoribosyltransferase [decarboxylating]</fullName>
    </alternativeName>
</protein>
<dbReference type="GO" id="GO:0004514">
    <property type="term" value="F:nicotinate-nucleotide diphosphorylase (carboxylating) activity"/>
    <property type="evidence" value="ECO:0007669"/>
    <property type="project" value="UniProtKB-EC"/>
</dbReference>
<dbReference type="EC" id="2.4.2.19" evidence="5"/>
<dbReference type="InterPro" id="IPR022412">
    <property type="entry name" value="Quinolinate_PRibosylTrfase_N"/>
</dbReference>
<feature type="binding site" evidence="13">
    <location>
        <position position="200"/>
    </location>
    <ligand>
        <name>substrate</name>
    </ligand>
</feature>
<comment type="similarity">
    <text evidence="3 12">Belongs to the NadC/ModD family.</text>
</comment>
<evidence type="ECO:0000256" key="12">
    <source>
        <dbReference type="PIRNR" id="PIRNR006250"/>
    </source>
</evidence>
<dbReference type="InterPro" id="IPR027277">
    <property type="entry name" value="NadC/ModD"/>
</dbReference>
<evidence type="ECO:0000256" key="2">
    <source>
        <dbReference type="ARBA" id="ARBA00004893"/>
    </source>
</evidence>
<evidence type="ECO:0000256" key="1">
    <source>
        <dbReference type="ARBA" id="ARBA00003237"/>
    </source>
</evidence>
<name>A0A432X8B4_9GAMM</name>
<dbReference type="Gene3D" id="3.90.1170.20">
    <property type="entry name" value="Quinolinate phosphoribosyl transferase, N-terminal domain"/>
    <property type="match status" value="1"/>
</dbReference>
<evidence type="ECO:0000256" key="6">
    <source>
        <dbReference type="ARBA" id="ARBA00022642"/>
    </source>
</evidence>
<organism evidence="16 17">
    <name type="scientific">Aliidiomarina taiwanensis</name>
    <dbReference type="NCBI Taxonomy" id="946228"/>
    <lineage>
        <taxon>Bacteria</taxon>
        <taxon>Pseudomonadati</taxon>
        <taxon>Pseudomonadota</taxon>
        <taxon>Gammaproteobacteria</taxon>
        <taxon>Alteromonadales</taxon>
        <taxon>Idiomarinaceae</taxon>
        <taxon>Aliidiomarina</taxon>
    </lineage>
</organism>
<comment type="function">
    <text evidence="1">Involved in the catabolism of quinolinic acid (QA).</text>
</comment>
<dbReference type="FunFam" id="3.20.20.70:FF:000030">
    <property type="entry name" value="Nicotinate-nucleotide pyrophosphorylase, carboxylating"/>
    <property type="match status" value="1"/>
</dbReference>
<dbReference type="InterPro" id="IPR013785">
    <property type="entry name" value="Aldolase_TIM"/>
</dbReference>
<comment type="pathway">
    <text evidence="2">Cofactor biosynthesis; NAD(+) biosynthesis; nicotinate D-ribonucleotide from quinolinate: step 1/1.</text>
</comment>
<dbReference type="Pfam" id="PF02749">
    <property type="entry name" value="QRPTase_N"/>
    <property type="match status" value="1"/>
</dbReference>
<comment type="subunit">
    <text evidence="4">Hexamer formed by 3 homodimers.</text>
</comment>
<feature type="binding site" evidence="13">
    <location>
        <begin position="137"/>
        <end position="139"/>
    </location>
    <ligand>
        <name>substrate</name>
    </ligand>
</feature>
<evidence type="ECO:0000256" key="3">
    <source>
        <dbReference type="ARBA" id="ARBA00009400"/>
    </source>
</evidence>
<keyword evidence="17" id="KW-1185">Reference proteome</keyword>
<dbReference type="PIRSF" id="PIRSF006250">
    <property type="entry name" value="NadC_ModD"/>
    <property type="match status" value="1"/>
</dbReference>
<gene>
    <name evidence="16" type="ORF">CWE15_05745</name>
</gene>
<dbReference type="PANTHER" id="PTHR32179:SF3">
    <property type="entry name" value="NICOTINATE-NUCLEOTIDE PYROPHOSPHORYLASE [CARBOXYLATING]"/>
    <property type="match status" value="1"/>
</dbReference>
<dbReference type="GO" id="GO:0005737">
    <property type="term" value="C:cytoplasm"/>
    <property type="evidence" value="ECO:0007669"/>
    <property type="project" value="TreeGrafter"/>
</dbReference>
<dbReference type="CDD" id="cd01572">
    <property type="entry name" value="QPRTase"/>
    <property type="match status" value="1"/>
</dbReference>
<dbReference type="InterPro" id="IPR002638">
    <property type="entry name" value="Quinolinate_PRibosylTrfase_C"/>
</dbReference>
<dbReference type="Pfam" id="PF01729">
    <property type="entry name" value="QRPTase_C"/>
    <property type="match status" value="1"/>
</dbReference>
<dbReference type="Gene3D" id="3.20.20.70">
    <property type="entry name" value="Aldolase class I"/>
    <property type="match status" value="1"/>
</dbReference>
<feature type="binding site" evidence="13">
    <location>
        <position position="171"/>
    </location>
    <ligand>
        <name>substrate</name>
    </ligand>
</feature>
<evidence type="ECO:0000259" key="15">
    <source>
        <dbReference type="Pfam" id="PF02749"/>
    </source>
</evidence>
<feature type="binding site" evidence="13">
    <location>
        <begin position="265"/>
        <end position="267"/>
    </location>
    <ligand>
        <name>substrate</name>
    </ligand>
</feature>
<evidence type="ECO:0000256" key="10">
    <source>
        <dbReference type="ARBA" id="ARBA00047445"/>
    </source>
</evidence>
<dbReference type="OrthoDB" id="9782546at2"/>
<dbReference type="EMBL" id="PIPQ01000002">
    <property type="protein sequence ID" value="RUO43095.1"/>
    <property type="molecule type" value="Genomic_DNA"/>
</dbReference>
<evidence type="ECO:0000256" key="5">
    <source>
        <dbReference type="ARBA" id="ARBA00011944"/>
    </source>
</evidence>
<accession>A0A432X8B4</accession>
<evidence type="ECO:0000256" key="8">
    <source>
        <dbReference type="ARBA" id="ARBA00022679"/>
    </source>
</evidence>
<evidence type="ECO:0000256" key="11">
    <source>
        <dbReference type="ARBA" id="ARBA00069173"/>
    </source>
</evidence>
<dbReference type="SUPFAM" id="SSF51690">
    <property type="entry name" value="Nicotinate/Quinolinate PRTase C-terminal domain-like"/>
    <property type="match status" value="1"/>
</dbReference>
<dbReference type="FunFam" id="3.90.1170.20:FF:000001">
    <property type="entry name" value="Nicotinate-nucleotide diphosphorylase (Carboxylating)"/>
    <property type="match status" value="1"/>
</dbReference>
<evidence type="ECO:0000313" key="16">
    <source>
        <dbReference type="EMBL" id="RUO43095.1"/>
    </source>
</evidence>
<dbReference type="GO" id="GO:0034213">
    <property type="term" value="P:quinolinate catabolic process"/>
    <property type="evidence" value="ECO:0007669"/>
    <property type="project" value="TreeGrafter"/>
</dbReference>
<feature type="binding site" evidence="13">
    <location>
        <position position="161"/>
    </location>
    <ligand>
        <name>substrate</name>
    </ligand>
</feature>
<sequence>MAPELLQRIPLDVKLALEEDLGGSVGVEHDVTAMLIAADTMAHAHVITRDAGVFCGQAWVKEVFHQLDPNIEVTWHVSDGDKVQPNQSLFELRGAARALLTGERTALNFVQTLSGTATATAAAVAHLAGSTTQLLDTRKTIPNMRLGQKYAVRCGGGTNHRIGLYDAYLIKENHITACGGIAAAVAQARKLQPSRWVEVEVESLDELKQAVAAGSDIIMLDNFSDEDIKAGVAFAKGKAKLEVSGNVTADQLAHYASMNVDFISSGALTKHVHAMDLSMRMRTL</sequence>
<dbReference type="UniPathway" id="UPA00253">
    <property type="reaction ID" value="UER00331"/>
</dbReference>
<dbReference type="SUPFAM" id="SSF54675">
    <property type="entry name" value="Nicotinate/Quinolinate PRTase N-terminal domain-like"/>
    <property type="match status" value="1"/>
</dbReference>
<evidence type="ECO:0000259" key="14">
    <source>
        <dbReference type="Pfam" id="PF01729"/>
    </source>
</evidence>
<reference evidence="16 17" key="1">
    <citation type="journal article" date="2011" name="Front. Microbiol.">
        <title>Genomic signatures of strain selection and enhancement in Bacillus atrophaeus var. globigii, a historical biowarfare simulant.</title>
        <authorList>
            <person name="Gibbons H.S."/>
            <person name="Broomall S.M."/>
            <person name="McNew L.A."/>
            <person name="Daligault H."/>
            <person name="Chapman C."/>
            <person name="Bruce D."/>
            <person name="Karavis M."/>
            <person name="Krepps M."/>
            <person name="McGregor P.A."/>
            <person name="Hong C."/>
            <person name="Park K.H."/>
            <person name="Akmal A."/>
            <person name="Feldman A."/>
            <person name="Lin J.S."/>
            <person name="Chang W.E."/>
            <person name="Higgs B.W."/>
            <person name="Demirev P."/>
            <person name="Lindquist J."/>
            <person name="Liem A."/>
            <person name="Fochler E."/>
            <person name="Read T.D."/>
            <person name="Tapia R."/>
            <person name="Johnson S."/>
            <person name="Bishop-Lilly K.A."/>
            <person name="Detter C."/>
            <person name="Han C."/>
            <person name="Sozhamannan S."/>
            <person name="Rosenzweig C.N."/>
            <person name="Skowronski E.W."/>
        </authorList>
    </citation>
    <scope>NUCLEOTIDE SEQUENCE [LARGE SCALE GENOMIC DNA]</scope>
    <source>
        <strain evidence="16 17">AIT1</strain>
    </source>
</reference>
<feature type="binding site" evidence="13">
    <location>
        <begin position="244"/>
        <end position="246"/>
    </location>
    <ligand>
        <name>substrate</name>
    </ligand>
</feature>
<keyword evidence="8 12" id="KW-0808">Transferase</keyword>
<keyword evidence="7 12" id="KW-0328">Glycosyltransferase</keyword>
<comment type="catalytic activity">
    <reaction evidence="10">
        <text>nicotinate beta-D-ribonucleotide + CO2 + diphosphate = quinolinate + 5-phospho-alpha-D-ribose 1-diphosphate + 2 H(+)</text>
        <dbReference type="Rhea" id="RHEA:12733"/>
        <dbReference type="ChEBI" id="CHEBI:15378"/>
        <dbReference type="ChEBI" id="CHEBI:16526"/>
        <dbReference type="ChEBI" id="CHEBI:29959"/>
        <dbReference type="ChEBI" id="CHEBI:33019"/>
        <dbReference type="ChEBI" id="CHEBI:57502"/>
        <dbReference type="ChEBI" id="CHEBI:58017"/>
        <dbReference type="EC" id="2.4.2.19"/>
    </reaction>
</comment>
<dbReference type="AlphaFoldDB" id="A0A432X8B4"/>
<evidence type="ECO:0000256" key="4">
    <source>
        <dbReference type="ARBA" id="ARBA00011218"/>
    </source>
</evidence>
<proteinExistence type="inferred from homology"/>
<dbReference type="InterPro" id="IPR037128">
    <property type="entry name" value="Quinolinate_PRibosylTase_N_sf"/>
</dbReference>
<feature type="binding site" evidence="13">
    <location>
        <position position="104"/>
    </location>
    <ligand>
        <name>substrate</name>
    </ligand>
</feature>
<keyword evidence="6" id="KW-0662">Pyridine nucleotide biosynthesis</keyword>
<evidence type="ECO:0000256" key="7">
    <source>
        <dbReference type="ARBA" id="ARBA00022676"/>
    </source>
</evidence>
<evidence type="ECO:0000256" key="13">
    <source>
        <dbReference type="PIRSR" id="PIRSR006250-1"/>
    </source>
</evidence>
<dbReference type="NCBIfam" id="TIGR00078">
    <property type="entry name" value="nadC"/>
    <property type="match status" value="1"/>
</dbReference>
<dbReference type="GO" id="GO:0009435">
    <property type="term" value="P:NAD+ biosynthetic process"/>
    <property type="evidence" value="ECO:0007669"/>
    <property type="project" value="UniProtKB-UniPathway"/>
</dbReference>
<dbReference type="PANTHER" id="PTHR32179">
    <property type="entry name" value="NICOTINATE-NUCLEOTIDE PYROPHOSPHORYLASE [CARBOXYLATING]"/>
    <property type="match status" value="1"/>
</dbReference>
<feature type="binding site" evidence="13">
    <location>
        <position position="221"/>
    </location>
    <ligand>
        <name>substrate</name>
    </ligand>
</feature>
<feature type="domain" description="Quinolinate phosphoribosyl transferase N-terminal" evidence="15">
    <location>
        <begin position="30"/>
        <end position="114"/>
    </location>
</feature>
<evidence type="ECO:0000313" key="17">
    <source>
        <dbReference type="Proteomes" id="UP000286976"/>
    </source>
</evidence>
<evidence type="ECO:0000256" key="9">
    <source>
        <dbReference type="ARBA" id="ARBA00033102"/>
    </source>
</evidence>
<comment type="caution">
    <text evidence="16">The sequence shown here is derived from an EMBL/GenBank/DDBJ whole genome shotgun (WGS) entry which is preliminary data.</text>
</comment>
<dbReference type="InterPro" id="IPR036068">
    <property type="entry name" value="Nicotinate_pribotase-like_C"/>
</dbReference>